<sequence length="150" mass="16473">MIYKLCTYIVNSPPDGRKKKVDGKKDKATRTAAKACRATGELVDTDDKRCKRKAAKKAAKKVTHADAAPGELQFSAANFATAIDDKDEDEQWSVDTSKEAQEAHQRELVPVASTLERAPVKHEWNKVGGQMLQTCIDRLEQTAGASARSE</sequence>
<dbReference type="AlphaFoldDB" id="A0A2V3IMS7"/>
<proteinExistence type="predicted"/>
<keyword evidence="3" id="KW-1185">Reference proteome</keyword>
<feature type="region of interest" description="Disordered" evidence="1">
    <location>
        <begin position="85"/>
        <end position="111"/>
    </location>
</feature>
<organism evidence="2 3">
    <name type="scientific">Gracilariopsis chorda</name>
    <dbReference type="NCBI Taxonomy" id="448386"/>
    <lineage>
        <taxon>Eukaryota</taxon>
        <taxon>Rhodophyta</taxon>
        <taxon>Florideophyceae</taxon>
        <taxon>Rhodymeniophycidae</taxon>
        <taxon>Gracilariales</taxon>
        <taxon>Gracilariaceae</taxon>
        <taxon>Gracilariopsis</taxon>
    </lineage>
</organism>
<accession>A0A2V3IMS7</accession>
<evidence type="ECO:0000256" key="1">
    <source>
        <dbReference type="SAM" id="MobiDB-lite"/>
    </source>
</evidence>
<feature type="compositionally biased region" description="Basic and acidic residues" evidence="1">
    <location>
        <begin position="96"/>
        <end position="107"/>
    </location>
</feature>
<evidence type="ECO:0000313" key="2">
    <source>
        <dbReference type="EMBL" id="PXF43349.1"/>
    </source>
</evidence>
<dbReference type="Proteomes" id="UP000247409">
    <property type="component" value="Unassembled WGS sequence"/>
</dbReference>
<comment type="caution">
    <text evidence="2">The sequence shown here is derived from an EMBL/GenBank/DDBJ whole genome shotgun (WGS) entry which is preliminary data.</text>
</comment>
<name>A0A2V3IMS7_9FLOR</name>
<reference evidence="2 3" key="1">
    <citation type="journal article" date="2018" name="Mol. Biol. Evol.">
        <title>Analysis of the draft genome of the red seaweed Gracilariopsis chorda provides insights into genome size evolution in Rhodophyta.</title>
        <authorList>
            <person name="Lee J."/>
            <person name="Yang E.C."/>
            <person name="Graf L."/>
            <person name="Yang J.H."/>
            <person name="Qiu H."/>
            <person name="Zel Zion U."/>
            <person name="Chan C.X."/>
            <person name="Stephens T.G."/>
            <person name="Weber A.P.M."/>
            <person name="Boo G.H."/>
            <person name="Boo S.M."/>
            <person name="Kim K.M."/>
            <person name="Shin Y."/>
            <person name="Jung M."/>
            <person name="Lee S.J."/>
            <person name="Yim H.S."/>
            <person name="Lee J.H."/>
            <person name="Bhattacharya D."/>
            <person name="Yoon H.S."/>
        </authorList>
    </citation>
    <scope>NUCLEOTIDE SEQUENCE [LARGE SCALE GENOMIC DNA]</scope>
    <source>
        <strain evidence="2 3">SKKU-2015</strain>
        <tissue evidence="2">Whole body</tissue>
    </source>
</reference>
<dbReference type="EMBL" id="NBIV01000128">
    <property type="protein sequence ID" value="PXF43349.1"/>
    <property type="molecule type" value="Genomic_DNA"/>
</dbReference>
<gene>
    <name evidence="2" type="ORF">BWQ96_06912</name>
</gene>
<evidence type="ECO:0000313" key="3">
    <source>
        <dbReference type="Proteomes" id="UP000247409"/>
    </source>
</evidence>
<protein>
    <submittedName>
        <fullName evidence="2">Uncharacterized protein</fullName>
    </submittedName>
</protein>